<dbReference type="GO" id="GO:0046983">
    <property type="term" value="F:protein dimerization activity"/>
    <property type="evidence" value="ECO:0007669"/>
    <property type="project" value="InterPro"/>
</dbReference>
<evidence type="ECO:0000259" key="2">
    <source>
        <dbReference type="PROSITE" id="PS50888"/>
    </source>
</evidence>
<evidence type="ECO:0000313" key="4">
    <source>
        <dbReference type="Proteomes" id="UP000076632"/>
    </source>
</evidence>
<dbReference type="OMA" id="EQDMAFT"/>
<dbReference type="InterPro" id="IPR011598">
    <property type="entry name" value="bHLH_dom"/>
</dbReference>
<feature type="compositionally biased region" description="Low complexity" evidence="1">
    <location>
        <begin position="365"/>
        <end position="377"/>
    </location>
</feature>
<dbReference type="PROSITE" id="PS50888">
    <property type="entry name" value="BHLH"/>
    <property type="match status" value="1"/>
</dbReference>
<feature type="domain" description="BHLH" evidence="2">
    <location>
        <begin position="561"/>
        <end position="661"/>
    </location>
</feature>
<feature type="region of interest" description="Disordered" evidence="1">
    <location>
        <begin position="220"/>
        <end position="526"/>
    </location>
</feature>
<feature type="compositionally biased region" description="Polar residues" evidence="1">
    <location>
        <begin position="67"/>
        <end position="77"/>
    </location>
</feature>
<feature type="compositionally biased region" description="Low complexity" evidence="1">
    <location>
        <begin position="697"/>
        <end position="723"/>
    </location>
</feature>
<dbReference type="GeneID" id="28899851"/>
<feature type="compositionally biased region" description="Polar residues" evidence="1">
    <location>
        <begin position="747"/>
        <end position="758"/>
    </location>
</feature>
<gene>
    <name evidence="3" type="ORF">L228DRAFT_265537</name>
</gene>
<organism evidence="3 4">
    <name type="scientific">Xylona heveae (strain CBS 132557 / TC161)</name>
    <dbReference type="NCBI Taxonomy" id="1328760"/>
    <lineage>
        <taxon>Eukaryota</taxon>
        <taxon>Fungi</taxon>
        <taxon>Dikarya</taxon>
        <taxon>Ascomycota</taxon>
        <taxon>Pezizomycotina</taxon>
        <taxon>Xylonomycetes</taxon>
        <taxon>Xylonales</taxon>
        <taxon>Xylonaceae</taxon>
        <taxon>Xylona</taxon>
    </lineage>
</organism>
<dbReference type="RefSeq" id="XP_018190607.1">
    <property type="nucleotide sequence ID" value="XM_018334714.1"/>
</dbReference>
<dbReference type="SUPFAM" id="SSF47459">
    <property type="entry name" value="HLH, helix-loop-helix DNA-binding domain"/>
    <property type="match status" value="1"/>
</dbReference>
<feature type="compositionally biased region" description="Low complexity" evidence="1">
    <location>
        <begin position="784"/>
        <end position="803"/>
    </location>
</feature>
<reference evidence="3 4" key="1">
    <citation type="journal article" date="2016" name="Fungal Biol.">
        <title>The genome of Xylona heveae provides a window into fungal endophytism.</title>
        <authorList>
            <person name="Gazis R."/>
            <person name="Kuo A."/>
            <person name="Riley R."/>
            <person name="LaButti K."/>
            <person name="Lipzen A."/>
            <person name="Lin J."/>
            <person name="Amirebrahimi M."/>
            <person name="Hesse C.N."/>
            <person name="Spatafora J.W."/>
            <person name="Henrissat B."/>
            <person name="Hainaut M."/>
            <person name="Grigoriev I.V."/>
            <person name="Hibbett D.S."/>
        </authorList>
    </citation>
    <scope>NUCLEOTIDE SEQUENCE [LARGE SCALE GENOMIC DNA]</scope>
    <source>
        <strain evidence="3 4">TC161</strain>
    </source>
</reference>
<feature type="compositionally biased region" description="Basic and acidic residues" evidence="1">
    <location>
        <begin position="293"/>
        <end position="308"/>
    </location>
</feature>
<dbReference type="SMART" id="SM00353">
    <property type="entry name" value="HLH"/>
    <property type="match status" value="1"/>
</dbReference>
<protein>
    <recommendedName>
        <fullName evidence="2">BHLH domain-containing protein</fullName>
    </recommendedName>
</protein>
<dbReference type="EMBL" id="KV407455">
    <property type="protein sequence ID" value="KZF25052.1"/>
    <property type="molecule type" value="Genomic_DNA"/>
</dbReference>
<dbReference type="Pfam" id="PF00010">
    <property type="entry name" value="HLH"/>
    <property type="match status" value="1"/>
</dbReference>
<proteinExistence type="predicted"/>
<feature type="compositionally biased region" description="Polar residues" evidence="1">
    <location>
        <begin position="222"/>
        <end position="248"/>
    </location>
</feature>
<keyword evidence="4" id="KW-1185">Reference proteome</keyword>
<feature type="compositionally biased region" description="Polar residues" evidence="1">
    <location>
        <begin position="100"/>
        <end position="116"/>
    </location>
</feature>
<dbReference type="AlphaFoldDB" id="A0A165IL23"/>
<feature type="compositionally biased region" description="Polar residues" evidence="1">
    <location>
        <begin position="551"/>
        <end position="562"/>
    </location>
</feature>
<evidence type="ECO:0000313" key="3">
    <source>
        <dbReference type="EMBL" id="KZF25052.1"/>
    </source>
</evidence>
<sequence length="803" mass="84363">MNGATSQPWSVTGFDPVTSAPDEDFTNFLDFGDMQLGFQTYDGFDPGNQNAQPDAGNAMDTTADGAISQQPGDMHQMQSDHGKVQQQQPPNLDQALGEPFQNNNPQTKNMPQHSQIQDPRFSMNPIVPPTPNSMELHGAAERYFNQMDPHAQATIDQYCQMEDPMAFTPLVSPAVTPLDTQFQMPEYTIPGSYFSPLSSPALEAQNYGLSRQVYNVHRGSDASATTSPLDPNINFTGNMGTPPSSLAAQQRAAHNPRRRPSSSRNPARTVRQSPIVKAQHRRKATSSATLAPKDLKGPRESEKPEHKILNVPHKPISESSGADSVSPEPLSESLMGPPPVPGSGSRTQSLSFGPALDSAADEHNSAPSAVAPATPASLMRMPKSSNQVIGSGVIQPDFASTGTEFAPLPEPAKDNFMLPAAATSSSTVQPSLDRIDTSGSSESQRTPTLSGKRTPKLGPLSAGTSSARSSPRLDAMASPNGTMRPLAARTAAGKKRNSSSQVSPALRPRISPSIKPLLPDGASAEQSARLLASKSNYQNILEGTTLPGVSYPSNLSTNLTSKRTSHKLAEQGRRNRINNALQEIAALLPAAAAGPGSGPGSGSNPAKKSPSSGGSGAGAGAGTEASNAAAAAAAVAADAQQSSSNSKAATVELAIQYIRQLQTELANTKDRLKTAEDKLHQQNGVDASTHHSDHSNDTNPTTTQTATNDPNPLQFSSSCSISSETHTPPIKASPKLSALKGDAKASGSRSPRISSPLATQSQTQIHTSSHHHHHHHHEDDDNQSVSTPFSAASSSLSPVSLSR</sequence>
<dbReference type="Proteomes" id="UP000076632">
    <property type="component" value="Unassembled WGS sequence"/>
</dbReference>
<evidence type="ECO:0000256" key="1">
    <source>
        <dbReference type="SAM" id="MobiDB-lite"/>
    </source>
</evidence>
<dbReference type="OrthoDB" id="5344169at2759"/>
<accession>A0A165IL23</accession>
<feature type="compositionally biased region" description="Low complexity" evidence="1">
    <location>
        <begin position="602"/>
        <end position="612"/>
    </location>
</feature>
<dbReference type="Gene3D" id="4.10.280.10">
    <property type="entry name" value="Helix-loop-helix DNA-binding domain"/>
    <property type="match status" value="1"/>
</dbReference>
<feature type="compositionally biased region" description="Polar residues" evidence="1">
    <location>
        <begin position="437"/>
        <end position="451"/>
    </location>
</feature>
<feature type="region of interest" description="Disordered" evidence="1">
    <location>
        <begin position="684"/>
        <end position="803"/>
    </location>
</feature>
<feature type="region of interest" description="Disordered" evidence="1">
    <location>
        <begin position="543"/>
        <end position="570"/>
    </location>
</feature>
<dbReference type="InterPro" id="IPR036638">
    <property type="entry name" value="HLH_DNA-bd_sf"/>
</dbReference>
<dbReference type="STRING" id="1328760.A0A165IL23"/>
<feature type="region of interest" description="Disordered" evidence="1">
    <location>
        <begin position="40"/>
        <end position="116"/>
    </location>
</feature>
<feature type="region of interest" description="Disordered" evidence="1">
    <location>
        <begin position="591"/>
        <end position="622"/>
    </location>
</feature>
<dbReference type="InParanoid" id="A0A165IL23"/>
<name>A0A165IL23_XYLHT</name>